<organism evidence="1 2">
    <name type="scientific">Pseudomonas veronii 1YdBTEX2</name>
    <dbReference type="NCBI Taxonomy" id="1295141"/>
    <lineage>
        <taxon>Bacteria</taxon>
        <taxon>Pseudomonadati</taxon>
        <taxon>Pseudomonadota</taxon>
        <taxon>Gammaproteobacteria</taxon>
        <taxon>Pseudomonadales</taxon>
        <taxon>Pseudomonadaceae</taxon>
        <taxon>Pseudomonas</taxon>
    </lineage>
</organism>
<proteinExistence type="predicted"/>
<reference evidence="2" key="1">
    <citation type="submission" date="2016-07" db="EMBL/GenBank/DDBJ databases">
        <authorList>
            <person name="Florea S."/>
            <person name="Webb J.S."/>
            <person name="Jaromczyk J."/>
            <person name="Schardl C.L."/>
        </authorList>
    </citation>
    <scope>NUCLEOTIDE SEQUENCE [LARGE SCALE GENOMIC DNA]</scope>
    <source>
        <strain evidence="2">1YdBTEX2</strain>
    </source>
</reference>
<evidence type="ECO:0000313" key="1">
    <source>
        <dbReference type="EMBL" id="SBW83754.1"/>
    </source>
</evidence>
<dbReference type="AlphaFoldDB" id="A0A1D3K5X7"/>
<dbReference type="RefSeq" id="WP_152480437.1">
    <property type="nucleotide sequence ID" value="NZ_AOUH01000014.1"/>
</dbReference>
<evidence type="ECO:0000313" key="2">
    <source>
        <dbReference type="Proteomes" id="UP000245431"/>
    </source>
</evidence>
<protein>
    <submittedName>
        <fullName evidence="1">Uncharacterized protein</fullName>
    </submittedName>
</protein>
<accession>A0A1D3K5X7</accession>
<gene>
    <name evidence="1" type="ORF">PVE_R1G5875</name>
</gene>
<dbReference type="Proteomes" id="UP000245431">
    <property type="component" value="Chromosome PVE_r1"/>
</dbReference>
<sequence>MQNGIEYTSSCSLFNVLQGKMFVRKMGGVSFFPIAPKTLDPTIVFYNAIKPAMRDNGFSGKKFPLKYDNGSGAPEAININIHTYSAKVVVLLVSKLIVQREGVAPSLLVLQDMESHPGLHNLVKAVCSVICFGHGRSDYKSFSPKVYPVAVYEKSLGEDSISDVVAVEALTRHRNPRARIIEDTLKKNIDHQVDENSILIDRQGIFARYAYEFGDERNNERKMESVHCLFEVGLALFEIFSNDKYRDLNKSELDFIKILIFSPDIVFIKSVTAYKTWILIADEFKLKRLFETAVELSVAEPATCVHPPMKKEWSPMRAWTMSIVSTLLLGVATYFSPELYKEYIDSKERVEILSPKDGASLSAPSGEVILSWTEVKKQAESIVMVEKLSGDGKWLPAAHAAGRYVTQDNKMVFEVVELGAFRWRVSIEDSRDSEIGNSKWHFFSIISKDREVSK</sequence>
<name>A0A1D3K5X7_PSEVE</name>
<dbReference type="EMBL" id="LT599583">
    <property type="protein sequence ID" value="SBW83754.1"/>
    <property type="molecule type" value="Genomic_DNA"/>
</dbReference>